<sequence>MSRKVQVIRSVSKFIFIILFTLLGVHQVSAQEASKAHKDSLNAIVKQYYDLNLKIFQANSTVEDIDKVFEIFTEDFTYVHPKYGGTYSREDLYNGYVRNQKNGGYDGTVTDIEIVNKISGLNAVVTQKRFIETKDGKVEKGEPQMALFEFKKGKISRIFEYW</sequence>
<evidence type="ECO:0000313" key="2">
    <source>
        <dbReference type="Proteomes" id="UP000184432"/>
    </source>
</evidence>
<protein>
    <recommendedName>
        <fullName evidence="3">SnoaL-like domain-containing protein</fullName>
    </recommendedName>
</protein>
<dbReference type="RefSeq" id="WP_073317908.1">
    <property type="nucleotide sequence ID" value="NZ_FQYP01000007.1"/>
</dbReference>
<dbReference type="EMBL" id="FQYP01000007">
    <property type="protein sequence ID" value="SHJ28862.1"/>
    <property type="molecule type" value="Genomic_DNA"/>
</dbReference>
<dbReference type="STRING" id="570521.SAMN04488508_10786"/>
<name>A0A1M6I375_9FLAO</name>
<organism evidence="1 2">
    <name type="scientific">Aquimarina spongiae</name>
    <dbReference type="NCBI Taxonomy" id="570521"/>
    <lineage>
        <taxon>Bacteria</taxon>
        <taxon>Pseudomonadati</taxon>
        <taxon>Bacteroidota</taxon>
        <taxon>Flavobacteriia</taxon>
        <taxon>Flavobacteriales</taxon>
        <taxon>Flavobacteriaceae</taxon>
        <taxon>Aquimarina</taxon>
    </lineage>
</organism>
<evidence type="ECO:0008006" key="3">
    <source>
        <dbReference type="Google" id="ProtNLM"/>
    </source>
</evidence>
<proteinExistence type="predicted"/>
<dbReference type="InterPro" id="IPR032710">
    <property type="entry name" value="NTF2-like_dom_sf"/>
</dbReference>
<dbReference type="SUPFAM" id="SSF54427">
    <property type="entry name" value="NTF2-like"/>
    <property type="match status" value="1"/>
</dbReference>
<reference evidence="2" key="1">
    <citation type="submission" date="2016-11" db="EMBL/GenBank/DDBJ databases">
        <authorList>
            <person name="Varghese N."/>
            <person name="Submissions S."/>
        </authorList>
    </citation>
    <scope>NUCLEOTIDE SEQUENCE [LARGE SCALE GENOMIC DNA]</scope>
    <source>
        <strain evidence="2">DSM 22623</strain>
    </source>
</reference>
<accession>A0A1M6I375</accession>
<keyword evidence="2" id="KW-1185">Reference proteome</keyword>
<dbReference type="Gene3D" id="3.10.450.50">
    <property type="match status" value="1"/>
</dbReference>
<gene>
    <name evidence="1" type="ORF">SAMN04488508_10786</name>
</gene>
<dbReference type="AlphaFoldDB" id="A0A1M6I375"/>
<dbReference type="Proteomes" id="UP000184432">
    <property type="component" value="Unassembled WGS sequence"/>
</dbReference>
<evidence type="ECO:0000313" key="1">
    <source>
        <dbReference type="EMBL" id="SHJ28862.1"/>
    </source>
</evidence>